<feature type="region of interest" description="Disordered" evidence="11">
    <location>
        <begin position="567"/>
        <end position="589"/>
    </location>
</feature>
<reference evidence="12" key="1">
    <citation type="submission" date="2016-04" db="EMBL/GenBank/DDBJ databases">
        <authorList>
            <person name="Evans L.H."/>
            <person name="Alamgir A."/>
            <person name="Owens N."/>
            <person name="Weber N.D."/>
            <person name="Virtaneva K."/>
            <person name="Barbian K."/>
            <person name="Babar A."/>
            <person name="Rosenke K."/>
        </authorList>
    </citation>
    <scope>NUCLEOTIDE SEQUENCE [LARGE SCALE GENOMIC DNA]</scope>
    <source>
        <strain evidence="12">CBS 101.48</strain>
    </source>
</reference>
<organism evidence="12">
    <name type="scientific">Absidia glauca</name>
    <name type="common">Pin mould</name>
    <dbReference type="NCBI Taxonomy" id="4829"/>
    <lineage>
        <taxon>Eukaryota</taxon>
        <taxon>Fungi</taxon>
        <taxon>Fungi incertae sedis</taxon>
        <taxon>Mucoromycota</taxon>
        <taxon>Mucoromycotina</taxon>
        <taxon>Mucoromycetes</taxon>
        <taxon>Mucorales</taxon>
        <taxon>Cunninghamellaceae</taxon>
        <taxon>Absidia</taxon>
    </lineage>
</organism>
<keyword evidence="6" id="KW-0547">Nucleotide-binding</keyword>
<evidence type="ECO:0000313" key="12">
    <source>
        <dbReference type="EMBL" id="SAM04932.1"/>
    </source>
</evidence>
<dbReference type="Proteomes" id="UP000078561">
    <property type="component" value="Unassembled WGS sequence"/>
</dbReference>
<accession>A0A163THP4</accession>
<dbReference type="GO" id="GO:0005868">
    <property type="term" value="C:cytoplasmic dynein complex"/>
    <property type="evidence" value="ECO:0007669"/>
    <property type="project" value="InterPro"/>
</dbReference>
<dbReference type="Pfam" id="PF05783">
    <property type="entry name" value="DLIC"/>
    <property type="match status" value="2"/>
</dbReference>
<comment type="subcellular location">
    <subcellularLocation>
        <location evidence="1">Cytoplasm</location>
        <location evidence="1">Cytoskeleton</location>
    </subcellularLocation>
</comment>
<dbReference type="GO" id="GO:0045504">
    <property type="term" value="F:dynein heavy chain binding"/>
    <property type="evidence" value="ECO:0007669"/>
    <property type="project" value="TreeGrafter"/>
</dbReference>
<sequence>MRYDQSGAVSEQVAFMSCIPSLLQCYYLDAFCILFHAVRASSERRLNHPSTTSYVKPDNNGNSNGNIWSSILKGVATSRTVHTKNVLVLGDQSTGKSTLIQHLHSDMPSPLSFSQASSRGLNVTEPTKTKHLALGFSYTTVYDEDNEDMARLGIYQLSTPDHMSLLRFVLNAEMIQDTMILIALDWSQPWNFVSRLQQWIQVIHHTIFDLYKHNPNHKQSMESLCQNVLGYMKQSREVDYDGSPLSGVNGVTAEQVELPLTEGALSVNYGVPLAVVCCKSDKQLMLESTMGYRENRFDYIQQTLRTICMKYGAALFYTSTSHPQTYAQLRQYILHRTFSTDNKPISMRSLYSYQVKAQIVDRDVVVVPAGWDTWGKIKALQKDFDCQQVIERWDIDMGALEDRQPVPDHGLHSVYRDTITDPNVDYQPLVVPSVTICDDEQVVLQRHFDSLQRIGGGGASSSLSKLKASTEPQGTLGTPSSDLLHATDLSSTHSSHTNYDNSTDAEGSTKKLVWDKLNKGSTIPLTTSASDTIIASPPSLPETGNNSASTSNVILNNFFQSLLSKKSSSTSLDAPPHARDAASPGLVDRKDVQKHLAQMQKHSLHT</sequence>
<dbReference type="GO" id="GO:0005524">
    <property type="term" value="F:ATP binding"/>
    <property type="evidence" value="ECO:0007669"/>
    <property type="project" value="UniProtKB-KW"/>
</dbReference>
<keyword evidence="8" id="KW-0243">Dynein</keyword>
<keyword evidence="5" id="KW-0493">Microtubule</keyword>
<protein>
    <recommendedName>
        <fullName evidence="14">Dynein light intermediate chain</fullName>
    </recommendedName>
</protein>
<evidence type="ECO:0000256" key="8">
    <source>
        <dbReference type="ARBA" id="ARBA00023017"/>
    </source>
</evidence>
<dbReference type="InterPro" id="IPR027417">
    <property type="entry name" value="P-loop_NTPase"/>
</dbReference>
<feature type="compositionally biased region" description="Polar residues" evidence="11">
    <location>
        <begin position="488"/>
        <end position="506"/>
    </location>
</feature>
<dbReference type="GO" id="GO:0007018">
    <property type="term" value="P:microtubule-based movement"/>
    <property type="evidence" value="ECO:0007669"/>
    <property type="project" value="InterPro"/>
</dbReference>
<evidence type="ECO:0000256" key="5">
    <source>
        <dbReference type="ARBA" id="ARBA00022701"/>
    </source>
</evidence>
<dbReference type="InterPro" id="IPR008467">
    <property type="entry name" value="Dynein1_light_intermed_chain"/>
</dbReference>
<dbReference type="PANTHER" id="PTHR12688:SF0">
    <property type="entry name" value="DYNEIN LIGHT INTERMEDIATE CHAIN"/>
    <property type="match status" value="1"/>
</dbReference>
<evidence type="ECO:0000256" key="10">
    <source>
        <dbReference type="ARBA" id="ARBA00023212"/>
    </source>
</evidence>
<keyword evidence="9" id="KW-0505">Motor protein</keyword>
<keyword evidence="3" id="KW-0813">Transport</keyword>
<evidence type="ECO:0000256" key="4">
    <source>
        <dbReference type="ARBA" id="ARBA00022490"/>
    </source>
</evidence>
<keyword evidence="7" id="KW-0067">ATP-binding</keyword>
<dbReference type="InParanoid" id="A0A163THP4"/>
<evidence type="ECO:0000256" key="9">
    <source>
        <dbReference type="ARBA" id="ARBA00023175"/>
    </source>
</evidence>
<dbReference type="Gene3D" id="3.40.50.300">
    <property type="entry name" value="P-loop containing nucleotide triphosphate hydrolases"/>
    <property type="match status" value="1"/>
</dbReference>
<proteinExistence type="inferred from homology"/>
<dbReference type="OMA" id="LERWINV"/>
<keyword evidence="4" id="KW-0963">Cytoplasm</keyword>
<dbReference type="AlphaFoldDB" id="A0A163THP4"/>
<feature type="compositionally biased region" description="Low complexity" evidence="11">
    <location>
        <begin position="460"/>
        <end position="469"/>
    </location>
</feature>
<keyword evidence="13" id="KW-1185">Reference proteome</keyword>
<dbReference type="InterPro" id="IPR022780">
    <property type="entry name" value="Dynein_light_int_chain"/>
</dbReference>
<dbReference type="PANTHER" id="PTHR12688">
    <property type="entry name" value="DYNEIN LIGHT INTERMEDIATE CHAIN"/>
    <property type="match status" value="1"/>
</dbReference>
<keyword evidence="10" id="KW-0206">Cytoskeleton</keyword>
<dbReference type="EMBL" id="LT554417">
    <property type="protein sequence ID" value="SAM04932.1"/>
    <property type="molecule type" value="Genomic_DNA"/>
</dbReference>
<dbReference type="GO" id="GO:0005874">
    <property type="term" value="C:microtubule"/>
    <property type="evidence" value="ECO:0007669"/>
    <property type="project" value="UniProtKB-KW"/>
</dbReference>
<evidence type="ECO:0008006" key="14">
    <source>
        <dbReference type="Google" id="ProtNLM"/>
    </source>
</evidence>
<evidence type="ECO:0000256" key="2">
    <source>
        <dbReference type="ARBA" id="ARBA00006831"/>
    </source>
</evidence>
<dbReference type="SUPFAM" id="SSF52540">
    <property type="entry name" value="P-loop containing nucleoside triphosphate hydrolases"/>
    <property type="match status" value="1"/>
</dbReference>
<feature type="compositionally biased region" description="Polar residues" evidence="11">
    <location>
        <begin position="470"/>
        <end position="481"/>
    </location>
</feature>
<dbReference type="STRING" id="4829.A0A163THP4"/>
<feature type="region of interest" description="Disordered" evidence="11">
    <location>
        <begin position="456"/>
        <end position="508"/>
    </location>
</feature>
<gene>
    <name evidence="12" type="primary">ABSGL_10798.1 scaffold 12033</name>
</gene>
<evidence type="ECO:0000256" key="6">
    <source>
        <dbReference type="ARBA" id="ARBA00022741"/>
    </source>
</evidence>
<name>A0A163THP4_ABSGL</name>
<evidence type="ECO:0000256" key="3">
    <source>
        <dbReference type="ARBA" id="ARBA00022448"/>
    </source>
</evidence>
<dbReference type="OrthoDB" id="27603at2759"/>
<evidence type="ECO:0000256" key="7">
    <source>
        <dbReference type="ARBA" id="ARBA00022840"/>
    </source>
</evidence>
<evidence type="ECO:0000313" key="13">
    <source>
        <dbReference type="Proteomes" id="UP000078561"/>
    </source>
</evidence>
<evidence type="ECO:0000256" key="1">
    <source>
        <dbReference type="ARBA" id="ARBA00004245"/>
    </source>
</evidence>
<dbReference type="GO" id="GO:0000226">
    <property type="term" value="P:microtubule cytoskeleton organization"/>
    <property type="evidence" value="ECO:0007669"/>
    <property type="project" value="TreeGrafter"/>
</dbReference>
<comment type="similarity">
    <text evidence="2">Belongs to the dynein light intermediate chain family.</text>
</comment>
<evidence type="ECO:0000256" key="11">
    <source>
        <dbReference type="SAM" id="MobiDB-lite"/>
    </source>
</evidence>